<keyword evidence="2" id="KW-0540">Nuclease</keyword>
<organism evidence="2 3">
    <name type="scientific">Bacteroides ovatus</name>
    <dbReference type="NCBI Taxonomy" id="28116"/>
    <lineage>
        <taxon>Bacteria</taxon>
        <taxon>Pseudomonadati</taxon>
        <taxon>Bacteroidota</taxon>
        <taxon>Bacteroidia</taxon>
        <taxon>Bacteroidales</taxon>
        <taxon>Bacteroidaceae</taxon>
        <taxon>Bacteroides</taxon>
    </lineage>
</organism>
<proteinExistence type="predicted"/>
<keyword evidence="2" id="KW-0255">Endonuclease</keyword>
<accession>A0A395VTE3</accession>
<keyword evidence="2" id="KW-0378">Hydrolase</keyword>
<gene>
    <name evidence="2" type="ORF">DWX70_18990</name>
</gene>
<dbReference type="InterPro" id="IPR007889">
    <property type="entry name" value="HTH_Psq"/>
</dbReference>
<dbReference type="AlphaFoldDB" id="A0A395VTE3"/>
<feature type="non-terminal residue" evidence="2">
    <location>
        <position position="1"/>
    </location>
</feature>
<reference evidence="2 3" key="1">
    <citation type="submission" date="2018-08" db="EMBL/GenBank/DDBJ databases">
        <title>A genome reference for cultivated species of the human gut microbiota.</title>
        <authorList>
            <person name="Zou Y."/>
            <person name="Xue W."/>
            <person name="Luo G."/>
        </authorList>
    </citation>
    <scope>NUCLEOTIDE SEQUENCE [LARGE SCALE GENOMIC DNA]</scope>
    <source>
        <strain evidence="2 3">AF20-9LB</strain>
    </source>
</reference>
<dbReference type="Proteomes" id="UP000266492">
    <property type="component" value="Unassembled WGS sequence"/>
</dbReference>
<name>A0A395VTE3_BACOV</name>
<dbReference type="Pfam" id="PF04218">
    <property type="entry name" value="CENP-B_N"/>
    <property type="match status" value="1"/>
</dbReference>
<dbReference type="GO" id="GO:0003677">
    <property type="term" value="F:DNA binding"/>
    <property type="evidence" value="ECO:0007669"/>
    <property type="project" value="InterPro"/>
</dbReference>
<evidence type="ECO:0000259" key="1">
    <source>
        <dbReference type="Pfam" id="PF04218"/>
    </source>
</evidence>
<sequence length="71" mass="8013">THQRNMEHAIAGGLKRDYGEKSVNAKLTNGQAEEIRVRYSSGQASQNSLAKQYGVSRQTVSAIIRYKKYIR</sequence>
<dbReference type="Gene3D" id="1.10.10.60">
    <property type="entry name" value="Homeodomain-like"/>
    <property type="match status" value="1"/>
</dbReference>
<evidence type="ECO:0000313" key="2">
    <source>
        <dbReference type="EMBL" id="RGS81306.1"/>
    </source>
</evidence>
<dbReference type="EMBL" id="QRVZ01000018">
    <property type="protein sequence ID" value="RGS81306.1"/>
    <property type="molecule type" value="Genomic_DNA"/>
</dbReference>
<dbReference type="GO" id="GO:0004519">
    <property type="term" value="F:endonuclease activity"/>
    <property type="evidence" value="ECO:0007669"/>
    <property type="project" value="UniProtKB-KW"/>
</dbReference>
<evidence type="ECO:0000313" key="3">
    <source>
        <dbReference type="Proteomes" id="UP000266492"/>
    </source>
</evidence>
<comment type="caution">
    <text evidence="2">The sequence shown here is derived from an EMBL/GenBank/DDBJ whole genome shotgun (WGS) entry which is preliminary data.</text>
</comment>
<feature type="domain" description="HTH psq-type" evidence="1">
    <location>
        <begin position="38"/>
        <end position="70"/>
    </location>
</feature>
<protein>
    <submittedName>
        <fullName evidence="2">HNH endonuclease</fullName>
    </submittedName>
</protein>